<dbReference type="EMBL" id="WNKY01000061">
    <property type="protein sequence ID" value="MTV41586.1"/>
    <property type="molecule type" value="Genomic_DNA"/>
</dbReference>
<keyword evidence="1" id="KW-0732">Signal</keyword>
<evidence type="ECO:0000256" key="1">
    <source>
        <dbReference type="SAM" id="SignalP"/>
    </source>
</evidence>
<dbReference type="OrthoDB" id="9130312at2"/>
<protein>
    <recommendedName>
        <fullName evidence="4">Transporter substrate-binding domain-containing protein</fullName>
    </recommendedName>
</protein>
<proteinExistence type="predicted"/>
<feature type="chain" id="PRO_5027100601" description="Transporter substrate-binding domain-containing protein" evidence="1">
    <location>
        <begin position="22"/>
        <end position="262"/>
    </location>
</feature>
<sequence>MGHEMKHWASLLLFVCAGAHAAEACTPVRVGYSDRERLPYYVGNGAEVPERPGVLVELFRDAVRSGGCAPVFVRLPAARVRMALASGKIDVAPTYTPGDKQADYVVATTVHGELDTRRALRSMAVVFVRSEDRLSPATDPQRYFKTHMLAANQGTMLASQLRAAGLQVDDGSVSSESNFDKLRLKRVDGFTVALMTPSALDPYLNGQLARLDKPLSVSYVWLGANRDYYRRNREQVEAIWNWLGAHGAHQIDTLTRRYAAAP</sequence>
<evidence type="ECO:0000313" key="2">
    <source>
        <dbReference type="EMBL" id="MTV41586.1"/>
    </source>
</evidence>
<name>A0A6L6PR34_9BURK</name>
<dbReference type="AlphaFoldDB" id="A0A6L6PR34"/>
<feature type="signal peptide" evidence="1">
    <location>
        <begin position="1"/>
        <end position="21"/>
    </location>
</feature>
<organism evidence="2 3">
    <name type="scientific">Duganella radicis</name>
    <dbReference type="NCBI Taxonomy" id="551988"/>
    <lineage>
        <taxon>Bacteria</taxon>
        <taxon>Pseudomonadati</taxon>
        <taxon>Pseudomonadota</taxon>
        <taxon>Betaproteobacteria</taxon>
        <taxon>Burkholderiales</taxon>
        <taxon>Oxalobacteraceae</taxon>
        <taxon>Telluria group</taxon>
        <taxon>Duganella</taxon>
    </lineage>
</organism>
<evidence type="ECO:0000313" key="3">
    <source>
        <dbReference type="Proteomes" id="UP000475582"/>
    </source>
</evidence>
<reference evidence="2 3" key="1">
    <citation type="submission" date="2019-11" db="EMBL/GenBank/DDBJ databases">
        <title>Type strains purchased from KCTC, JCM and DSMZ.</title>
        <authorList>
            <person name="Lu H."/>
        </authorList>
    </citation>
    <scope>NUCLEOTIDE SEQUENCE [LARGE SCALE GENOMIC DNA]</scope>
    <source>
        <strain evidence="2 3">KCTC 22382</strain>
    </source>
</reference>
<dbReference type="RefSeq" id="WP_155467860.1">
    <property type="nucleotide sequence ID" value="NZ_WNKY01000061.1"/>
</dbReference>
<gene>
    <name evidence="2" type="ORF">GM676_28940</name>
</gene>
<comment type="caution">
    <text evidence="2">The sequence shown here is derived from an EMBL/GenBank/DDBJ whole genome shotgun (WGS) entry which is preliminary data.</text>
</comment>
<keyword evidence="3" id="KW-1185">Reference proteome</keyword>
<accession>A0A6L6PR34</accession>
<evidence type="ECO:0008006" key="4">
    <source>
        <dbReference type="Google" id="ProtNLM"/>
    </source>
</evidence>
<dbReference type="Proteomes" id="UP000475582">
    <property type="component" value="Unassembled WGS sequence"/>
</dbReference>
<dbReference type="SUPFAM" id="SSF53850">
    <property type="entry name" value="Periplasmic binding protein-like II"/>
    <property type="match status" value="1"/>
</dbReference>